<evidence type="ECO:0000313" key="2">
    <source>
        <dbReference type="Proteomes" id="UP000054937"/>
    </source>
</evidence>
<name>A0A0V0R7B4_PSEPJ</name>
<dbReference type="Proteomes" id="UP000054937">
    <property type="component" value="Unassembled WGS sequence"/>
</dbReference>
<comment type="caution">
    <text evidence="1">The sequence shown here is derived from an EMBL/GenBank/DDBJ whole genome shotgun (WGS) entry which is preliminary data.</text>
</comment>
<organism evidence="1 2">
    <name type="scientific">Pseudocohnilembus persalinus</name>
    <name type="common">Ciliate</name>
    <dbReference type="NCBI Taxonomy" id="266149"/>
    <lineage>
        <taxon>Eukaryota</taxon>
        <taxon>Sar</taxon>
        <taxon>Alveolata</taxon>
        <taxon>Ciliophora</taxon>
        <taxon>Intramacronucleata</taxon>
        <taxon>Oligohymenophorea</taxon>
        <taxon>Scuticociliatia</taxon>
        <taxon>Philasterida</taxon>
        <taxon>Pseudocohnilembidae</taxon>
        <taxon>Pseudocohnilembus</taxon>
    </lineage>
</organism>
<evidence type="ECO:0000313" key="1">
    <source>
        <dbReference type="EMBL" id="KRX10377.1"/>
    </source>
</evidence>
<dbReference type="AlphaFoldDB" id="A0A0V0R7B4"/>
<reference evidence="1 2" key="1">
    <citation type="journal article" date="2015" name="Sci. Rep.">
        <title>Genome of the facultative scuticociliatosis pathogen Pseudocohnilembus persalinus provides insight into its virulence through horizontal gene transfer.</title>
        <authorList>
            <person name="Xiong J."/>
            <person name="Wang G."/>
            <person name="Cheng J."/>
            <person name="Tian M."/>
            <person name="Pan X."/>
            <person name="Warren A."/>
            <person name="Jiang C."/>
            <person name="Yuan D."/>
            <person name="Miao W."/>
        </authorList>
    </citation>
    <scope>NUCLEOTIDE SEQUENCE [LARGE SCALE GENOMIC DNA]</scope>
    <source>
        <strain evidence="1">36N120E</strain>
    </source>
</reference>
<dbReference type="InParanoid" id="A0A0V0R7B4"/>
<sequence>MGELQTYQDLVQILDKNNNQYENQQFFSLLYVIDRTLQEIYEIFQILSIYKEGLNCIKQVQFSIQKVKENFVQQVFEEKQKKNIMHYLKEIEKKSSKLLLDYTFVLYIQSYRYSTEQYSDTKQIIQYEEKKEIVMDVVRECLDL</sequence>
<gene>
    <name evidence="1" type="ORF">PPERSA_10476</name>
</gene>
<protein>
    <submittedName>
        <fullName evidence="1">Uncharacterized protein</fullName>
    </submittedName>
</protein>
<dbReference type="EMBL" id="LDAU01000028">
    <property type="protein sequence ID" value="KRX10377.1"/>
    <property type="molecule type" value="Genomic_DNA"/>
</dbReference>
<keyword evidence="2" id="KW-1185">Reference proteome</keyword>
<accession>A0A0V0R7B4</accession>
<proteinExistence type="predicted"/>